<dbReference type="EMBL" id="JAHRIN010071133">
    <property type="protein sequence ID" value="MEQ2216576.1"/>
    <property type="molecule type" value="Genomic_DNA"/>
</dbReference>
<dbReference type="Proteomes" id="UP001434883">
    <property type="component" value="Unassembled WGS sequence"/>
</dbReference>
<keyword evidence="2" id="KW-1185">Reference proteome</keyword>
<evidence type="ECO:0000313" key="2">
    <source>
        <dbReference type="Proteomes" id="UP001434883"/>
    </source>
</evidence>
<comment type="caution">
    <text evidence="1">The sequence shown here is derived from an EMBL/GenBank/DDBJ whole genome shotgun (WGS) entry which is preliminary data.</text>
</comment>
<proteinExistence type="predicted"/>
<evidence type="ECO:0000313" key="1">
    <source>
        <dbReference type="EMBL" id="MEQ2216576.1"/>
    </source>
</evidence>
<protein>
    <submittedName>
        <fullName evidence="1">Uncharacterized protein</fullName>
    </submittedName>
</protein>
<name>A0ABV0S9N2_9TELE</name>
<sequence length="127" mass="14004">YGLQAGRDSAVLPPHWSAPSPVCLVELISISVFCLDILRYYCSLKMRFLTQLSPQSVVRFGSSRRIVVSTTMEPLNCAVTTLLAFKGALSGYGAHAVHKSHIVNGHLAIETGPNRFKRQLVEDDNDF</sequence>
<reference evidence="1 2" key="1">
    <citation type="submission" date="2021-06" db="EMBL/GenBank/DDBJ databases">
        <authorList>
            <person name="Palmer J.M."/>
        </authorList>
    </citation>
    <scope>NUCLEOTIDE SEQUENCE [LARGE SCALE GENOMIC DNA]</scope>
    <source>
        <strain evidence="1 2">XC_2019</strain>
        <tissue evidence="1">Muscle</tissue>
    </source>
</reference>
<organism evidence="1 2">
    <name type="scientific">Xenoophorus captivus</name>
    <dbReference type="NCBI Taxonomy" id="1517983"/>
    <lineage>
        <taxon>Eukaryota</taxon>
        <taxon>Metazoa</taxon>
        <taxon>Chordata</taxon>
        <taxon>Craniata</taxon>
        <taxon>Vertebrata</taxon>
        <taxon>Euteleostomi</taxon>
        <taxon>Actinopterygii</taxon>
        <taxon>Neopterygii</taxon>
        <taxon>Teleostei</taxon>
        <taxon>Neoteleostei</taxon>
        <taxon>Acanthomorphata</taxon>
        <taxon>Ovalentaria</taxon>
        <taxon>Atherinomorphae</taxon>
        <taxon>Cyprinodontiformes</taxon>
        <taxon>Goodeidae</taxon>
        <taxon>Xenoophorus</taxon>
    </lineage>
</organism>
<gene>
    <name evidence="1" type="ORF">XENOCAPTIV_018616</name>
</gene>
<accession>A0ABV0S9N2</accession>
<feature type="non-terminal residue" evidence="1">
    <location>
        <position position="1"/>
    </location>
</feature>